<evidence type="ECO:0000313" key="4">
    <source>
        <dbReference type="EMBL" id="SMG48156.1"/>
    </source>
</evidence>
<dbReference type="Pfam" id="PF00005">
    <property type="entry name" value="ABC_tran"/>
    <property type="match status" value="1"/>
</dbReference>
<dbReference type="InterPro" id="IPR003439">
    <property type="entry name" value="ABC_transporter-like_ATP-bd"/>
</dbReference>
<accession>A0A1X7L2S8</accession>
<dbReference type="GO" id="GO:0005524">
    <property type="term" value="F:ATP binding"/>
    <property type="evidence" value="ECO:0007669"/>
    <property type="project" value="UniProtKB-KW"/>
</dbReference>
<dbReference type="AlphaFoldDB" id="A0A1X7L2S8"/>
<evidence type="ECO:0000256" key="2">
    <source>
        <dbReference type="ARBA" id="ARBA00022840"/>
    </source>
</evidence>
<protein>
    <submittedName>
        <fullName evidence="4">ABC-2 type transport system ATP-binding protein</fullName>
    </submittedName>
</protein>
<keyword evidence="2 4" id="KW-0067">ATP-binding</keyword>
<dbReference type="InterPro" id="IPR003593">
    <property type="entry name" value="AAA+_ATPase"/>
</dbReference>
<reference evidence="5" key="1">
    <citation type="submission" date="2017-04" db="EMBL/GenBank/DDBJ databases">
        <authorList>
            <person name="Varghese N."/>
            <person name="Submissions S."/>
        </authorList>
    </citation>
    <scope>NUCLEOTIDE SEQUENCE [LARGE SCALE GENOMIC DNA]</scope>
    <source>
        <strain evidence="5">DSM 4125</strain>
    </source>
</reference>
<dbReference type="OrthoDB" id="9808363at2"/>
<keyword evidence="5" id="KW-1185">Reference proteome</keyword>
<dbReference type="SUPFAM" id="SSF52540">
    <property type="entry name" value="P-loop containing nucleoside triphosphate hydrolases"/>
    <property type="match status" value="1"/>
</dbReference>
<dbReference type="CDD" id="cd03230">
    <property type="entry name" value="ABC_DR_subfamily_A"/>
    <property type="match status" value="1"/>
</dbReference>
<dbReference type="InterPro" id="IPR027417">
    <property type="entry name" value="P-loop_NTPase"/>
</dbReference>
<evidence type="ECO:0000256" key="1">
    <source>
        <dbReference type="ARBA" id="ARBA00022741"/>
    </source>
</evidence>
<sequence length="276" mass="30928">MIAIKNLTFNYAKKQQPLFNELDCELQTGSIVGLLGKNGAGKTTLLKLMIGLLFPDKGDISILGHEPSKRQPSLLQDVFFVSEEFHLPPISINNYVKANAGFYPRFDKDLLLRLIKDFELPETKSLQKLSYGQKKKFLISFALATKCHLLVLDEPTNGLDIPSKSIFRKVLAGSLDEDQLVIISTHQVKDVENLIDKVLMLDNGKFIMQKDLYEIGSQLNFSTVSSAEGEHILYSEMVPGGFRVITPQENGNSNVDIELLFNAIANGHEKLKKYVQ</sequence>
<dbReference type="PANTHER" id="PTHR43158">
    <property type="entry name" value="SKFA PEPTIDE EXPORT ATP-BINDING PROTEIN SKFE"/>
    <property type="match status" value="1"/>
</dbReference>
<dbReference type="Proteomes" id="UP000193804">
    <property type="component" value="Unassembled WGS sequence"/>
</dbReference>
<proteinExistence type="predicted"/>
<dbReference type="PANTHER" id="PTHR43158:SF2">
    <property type="entry name" value="SKFA PEPTIDE EXPORT ATP-BINDING PROTEIN SKFE"/>
    <property type="match status" value="1"/>
</dbReference>
<feature type="domain" description="ABC transporter" evidence="3">
    <location>
        <begin position="2"/>
        <end position="228"/>
    </location>
</feature>
<dbReference type="RefSeq" id="WP_085518566.1">
    <property type="nucleotide sequence ID" value="NZ_FXAW01000008.1"/>
</dbReference>
<keyword evidence="1" id="KW-0547">Nucleotide-binding</keyword>
<dbReference type="Gene3D" id="3.40.50.300">
    <property type="entry name" value="P-loop containing nucleotide triphosphate hydrolases"/>
    <property type="match status" value="1"/>
</dbReference>
<gene>
    <name evidence="4" type="ORF">SAMN05661096_03430</name>
</gene>
<evidence type="ECO:0000313" key="5">
    <source>
        <dbReference type="Proteomes" id="UP000193804"/>
    </source>
</evidence>
<dbReference type="SMART" id="SM00382">
    <property type="entry name" value="AAA"/>
    <property type="match status" value="1"/>
</dbReference>
<organism evidence="4 5">
    <name type="scientific">Marivirga sericea</name>
    <dbReference type="NCBI Taxonomy" id="1028"/>
    <lineage>
        <taxon>Bacteria</taxon>
        <taxon>Pseudomonadati</taxon>
        <taxon>Bacteroidota</taxon>
        <taxon>Cytophagia</taxon>
        <taxon>Cytophagales</taxon>
        <taxon>Marivirgaceae</taxon>
        <taxon>Marivirga</taxon>
    </lineage>
</organism>
<dbReference type="EMBL" id="FXAW01000008">
    <property type="protein sequence ID" value="SMG48156.1"/>
    <property type="molecule type" value="Genomic_DNA"/>
</dbReference>
<dbReference type="GO" id="GO:0016887">
    <property type="term" value="F:ATP hydrolysis activity"/>
    <property type="evidence" value="ECO:0007669"/>
    <property type="project" value="InterPro"/>
</dbReference>
<evidence type="ECO:0000259" key="3">
    <source>
        <dbReference type="PROSITE" id="PS50893"/>
    </source>
</evidence>
<dbReference type="PROSITE" id="PS50893">
    <property type="entry name" value="ABC_TRANSPORTER_2"/>
    <property type="match status" value="1"/>
</dbReference>
<dbReference type="STRING" id="1028.SAMN05661096_03430"/>
<name>A0A1X7L2S8_9BACT</name>